<feature type="region of interest" description="Disordered" evidence="8">
    <location>
        <begin position="275"/>
        <end position="299"/>
    </location>
</feature>
<keyword evidence="3" id="KW-0547">Nucleotide-binding</keyword>
<keyword evidence="11" id="KW-1185">Reference proteome</keyword>
<dbReference type="EC" id="2.7.7.108" evidence="5"/>
<dbReference type="InterPro" id="IPR003812">
    <property type="entry name" value="Fido"/>
</dbReference>
<dbReference type="eggNOG" id="COG2184">
    <property type="taxonomic scope" value="Bacteria"/>
</dbReference>
<dbReference type="GO" id="GO:0005524">
    <property type="term" value="F:ATP binding"/>
    <property type="evidence" value="ECO:0007669"/>
    <property type="project" value="UniProtKB-KW"/>
</dbReference>
<evidence type="ECO:0000256" key="6">
    <source>
        <dbReference type="ARBA" id="ARBA00047939"/>
    </source>
</evidence>
<keyword evidence="1" id="KW-0808">Transferase</keyword>
<keyword evidence="4" id="KW-0067">ATP-binding</keyword>
<dbReference type="SUPFAM" id="SSF140931">
    <property type="entry name" value="Fic-like"/>
    <property type="match status" value="1"/>
</dbReference>
<dbReference type="RefSeq" id="WP_038070240.1">
    <property type="nucleotide sequence ID" value="NZ_FOVB01000038.1"/>
</dbReference>
<organism evidence="10 11">
    <name type="scientific">Thioclava dalianensis</name>
    <dbReference type="NCBI Taxonomy" id="1185766"/>
    <lineage>
        <taxon>Bacteria</taxon>
        <taxon>Pseudomonadati</taxon>
        <taxon>Pseudomonadota</taxon>
        <taxon>Alphaproteobacteria</taxon>
        <taxon>Rhodobacterales</taxon>
        <taxon>Paracoccaceae</taxon>
        <taxon>Thioclava</taxon>
    </lineage>
</organism>
<protein>
    <recommendedName>
        <fullName evidence="5">protein adenylyltransferase</fullName>
        <ecNumber evidence="5">2.7.7.108</ecNumber>
    </recommendedName>
</protein>
<dbReference type="Gene3D" id="1.10.3290.10">
    <property type="entry name" value="Fido-like domain"/>
    <property type="match status" value="1"/>
</dbReference>
<dbReference type="Proteomes" id="UP000027725">
    <property type="component" value="Unassembled WGS sequence"/>
</dbReference>
<evidence type="ECO:0000256" key="3">
    <source>
        <dbReference type="ARBA" id="ARBA00022741"/>
    </source>
</evidence>
<evidence type="ECO:0000256" key="8">
    <source>
        <dbReference type="SAM" id="MobiDB-lite"/>
    </source>
</evidence>
<dbReference type="PANTHER" id="PTHR39560">
    <property type="entry name" value="PROTEIN ADENYLYLTRANSFERASE FIC-RELATED"/>
    <property type="match status" value="1"/>
</dbReference>
<dbReference type="AlphaFoldDB" id="A0A074T7Y5"/>
<evidence type="ECO:0000313" key="11">
    <source>
        <dbReference type="Proteomes" id="UP000027725"/>
    </source>
</evidence>
<evidence type="ECO:0000256" key="1">
    <source>
        <dbReference type="ARBA" id="ARBA00022679"/>
    </source>
</evidence>
<reference evidence="10 11" key="1">
    <citation type="submission" date="2014-03" db="EMBL/GenBank/DDBJ databases">
        <title>The draft genome sequence of Thioclava dalianensis DLFJ1-1.</title>
        <authorList>
            <person name="Lai Q."/>
            <person name="Shao Z."/>
        </authorList>
    </citation>
    <scope>NUCLEOTIDE SEQUENCE [LARGE SCALE GENOMIC DNA]</scope>
    <source>
        <strain evidence="10 11">DLFJ1-1</strain>
    </source>
</reference>
<feature type="compositionally biased region" description="Gly residues" evidence="8">
    <location>
        <begin position="283"/>
        <end position="292"/>
    </location>
</feature>
<comment type="catalytic activity">
    <reaction evidence="6">
        <text>L-threonyl-[protein] + ATP = 3-O-(5'-adenylyl)-L-threonyl-[protein] + diphosphate</text>
        <dbReference type="Rhea" id="RHEA:54292"/>
        <dbReference type="Rhea" id="RHEA-COMP:11060"/>
        <dbReference type="Rhea" id="RHEA-COMP:13847"/>
        <dbReference type="ChEBI" id="CHEBI:30013"/>
        <dbReference type="ChEBI" id="CHEBI:30616"/>
        <dbReference type="ChEBI" id="CHEBI:33019"/>
        <dbReference type="ChEBI" id="CHEBI:138113"/>
        <dbReference type="EC" id="2.7.7.108"/>
    </reaction>
</comment>
<name>A0A074T7Y5_9RHOB</name>
<dbReference type="InterPro" id="IPR036597">
    <property type="entry name" value="Fido-like_dom_sf"/>
</dbReference>
<dbReference type="PROSITE" id="PS51459">
    <property type="entry name" value="FIDO"/>
    <property type="match status" value="1"/>
</dbReference>
<dbReference type="GO" id="GO:0051302">
    <property type="term" value="P:regulation of cell division"/>
    <property type="evidence" value="ECO:0007669"/>
    <property type="project" value="TreeGrafter"/>
</dbReference>
<evidence type="ECO:0000256" key="5">
    <source>
        <dbReference type="ARBA" id="ARBA00034531"/>
    </source>
</evidence>
<dbReference type="GO" id="GO:0070733">
    <property type="term" value="F:AMPylase activity"/>
    <property type="evidence" value="ECO:0007669"/>
    <property type="project" value="UniProtKB-EC"/>
</dbReference>
<evidence type="ECO:0000313" key="10">
    <source>
        <dbReference type="EMBL" id="KEP67799.1"/>
    </source>
</evidence>
<comment type="caution">
    <text evidence="10">The sequence shown here is derived from an EMBL/GenBank/DDBJ whole genome shotgun (WGS) entry which is preliminary data.</text>
</comment>
<dbReference type="PANTHER" id="PTHR39560:SF1">
    <property type="entry name" value="PROTEIN ADENYLYLTRANSFERASE FIC-RELATED"/>
    <property type="match status" value="1"/>
</dbReference>
<dbReference type="STRING" id="1185766.SAMN05216224_1385"/>
<dbReference type="EMBL" id="JHEH01000082">
    <property type="protein sequence ID" value="KEP67799.1"/>
    <property type="molecule type" value="Genomic_DNA"/>
</dbReference>
<comment type="catalytic activity">
    <reaction evidence="7">
        <text>L-tyrosyl-[protein] + ATP = O-(5'-adenylyl)-L-tyrosyl-[protein] + diphosphate</text>
        <dbReference type="Rhea" id="RHEA:54288"/>
        <dbReference type="Rhea" id="RHEA-COMP:10136"/>
        <dbReference type="Rhea" id="RHEA-COMP:13846"/>
        <dbReference type="ChEBI" id="CHEBI:30616"/>
        <dbReference type="ChEBI" id="CHEBI:33019"/>
        <dbReference type="ChEBI" id="CHEBI:46858"/>
        <dbReference type="ChEBI" id="CHEBI:83624"/>
        <dbReference type="EC" id="2.7.7.108"/>
    </reaction>
</comment>
<sequence>MKNLVGVENDPDQLRLAERALTGARFSDVHEVVSGAFDERHLRDLHHHIFQDVYEWAGTMRSDTITLEGEEIRVPDVTGDFGKADSSFMSSAYVDRGLAHVAELANSEGALSSDREVFAEAATEVLSNLNYVHPFREGNGRTQRAFMEQLAERAGHNLNFSGVTGERNDAASVAAHGGDNEQLHRIISESLDPERVALRREAIAGLEQSGVEADSFWVETPEPGDRVQGTYLDHKGSHVTIVTEENHIIALPPEALDGSVQRGDQVDFRYGRASAAEDLSHGDPGGLSGGSGEAASGGPLDAQSRALIESFRDAWEEVQAVEDQGERAELEARIFEEIGKLPDDLHEQVAAAMLPDRSAGSDDDYGL</sequence>
<evidence type="ECO:0000259" key="9">
    <source>
        <dbReference type="PROSITE" id="PS51459"/>
    </source>
</evidence>
<proteinExistence type="predicted"/>
<evidence type="ECO:0000256" key="7">
    <source>
        <dbReference type="ARBA" id="ARBA00048696"/>
    </source>
</evidence>
<feature type="domain" description="Fido" evidence="9">
    <location>
        <begin position="37"/>
        <end position="192"/>
    </location>
</feature>
<dbReference type="Pfam" id="PF02661">
    <property type="entry name" value="Fic"/>
    <property type="match status" value="1"/>
</dbReference>
<evidence type="ECO:0000256" key="4">
    <source>
        <dbReference type="ARBA" id="ARBA00022840"/>
    </source>
</evidence>
<keyword evidence="2" id="KW-0548">Nucleotidyltransferase</keyword>
<evidence type="ECO:0000256" key="2">
    <source>
        <dbReference type="ARBA" id="ARBA00022695"/>
    </source>
</evidence>
<accession>A0A074T7Y5</accession>
<gene>
    <name evidence="10" type="ORF">DL1_20395</name>
</gene>
<dbReference type="OrthoDB" id="9813719at2"/>